<dbReference type="EMBL" id="KQ258340">
    <property type="protein sequence ID" value="KOM26772.1"/>
    <property type="molecule type" value="Genomic_DNA"/>
</dbReference>
<evidence type="ECO:0000313" key="1">
    <source>
        <dbReference type="EMBL" id="KOM26772.1"/>
    </source>
</evidence>
<gene>
    <name evidence="1" type="ORF">LR48_Vigan316s001400</name>
</gene>
<protein>
    <submittedName>
        <fullName evidence="1">Uncharacterized protein</fullName>
    </submittedName>
</protein>
<dbReference type="Gramene" id="KOM26772">
    <property type="protein sequence ID" value="KOM26772"/>
    <property type="gene ID" value="LR48_Vigan316s001400"/>
</dbReference>
<dbReference type="Proteomes" id="UP000053144">
    <property type="component" value="Unassembled WGS sequence"/>
</dbReference>
<evidence type="ECO:0000313" key="2">
    <source>
        <dbReference type="Proteomes" id="UP000053144"/>
    </source>
</evidence>
<organism evidence="1 2">
    <name type="scientific">Phaseolus angularis</name>
    <name type="common">Azuki bean</name>
    <name type="synonym">Vigna angularis</name>
    <dbReference type="NCBI Taxonomy" id="3914"/>
    <lineage>
        <taxon>Eukaryota</taxon>
        <taxon>Viridiplantae</taxon>
        <taxon>Streptophyta</taxon>
        <taxon>Embryophyta</taxon>
        <taxon>Tracheophyta</taxon>
        <taxon>Spermatophyta</taxon>
        <taxon>Magnoliopsida</taxon>
        <taxon>eudicotyledons</taxon>
        <taxon>Gunneridae</taxon>
        <taxon>Pentapetalae</taxon>
        <taxon>rosids</taxon>
        <taxon>fabids</taxon>
        <taxon>Fabales</taxon>
        <taxon>Fabaceae</taxon>
        <taxon>Papilionoideae</taxon>
        <taxon>50 kb inversion clade</taxon>
        <taxon>NPAAA clade</taxon>
        <taxon>indigoferoid/millettioid clade</taxon>
        <taxon>Phaseoleae</taxon>
        <taxon>Vigna</taxon>
    </lineage>
</organism>
<accession>A0A0L9T854</accession>
<name>A0A0L9T854_PHAAN</name>
<sequence>MSSSTPWSRGLLSQFFYFHQDVLDWTVICSVKDGTISRELHLDVSLPPMLSSCWMLYRGSPSKLLLQLVQCTPFFSIPSNHLTGHSSSFTEICFNRELPLQAAAMLLKKPCELQSLNVVAAAVMEDRELPPLLKTWTDVAGLLWCVTESFPKVCAGLVAASLLLPSSPSR</sequence>
<proteinExistence type="predicted"/>
<dbReference type="AlphaFoldDB" id="A0A0L9T854"/>
<reference evidence="2" key="1">
    <citation type="journal article" date="2015" name="Proc. Natl. Acad. Sci. U.S.A.">
        <title>Genome sequencing of adzuki bean (Vigna angularis) provides insight into high starch and low fat accumulation and domestication.</title>
        <authorList>
            <person name="Yang K."/>
            <person name="Tian Z."/>
            <person name="Chen C."/>
            <person name="Luo L."/>
            <person name="Zhao B."/>
            <person name="Wang Z."/>
            <person name="Yu L."/>
            <person name="Li Y."/>
            <person name="Sun Y."/>
            <person name="Li W."/>
            <person name="Chen Y."/>
            <person name="Li Y."/>
            <person name="Zhang Y."/>
            <person name="Ai D."/>
            <person name="Zhao J."/>
            <person name="Shang C."/>
            <person name="Ma Y."/>
            <person name="Wu B."/>
            <person name="Wang M."/>
            <person name="Gao L."/>
            <person name="Sun D."/>
            <person name="Zhang P."/>
            <person name="Guo F."/>
            <person name="Wang W."/>
            <person name="Li Y."/>
            <person name="Wang J."/>
            <person name="Varshney R.K."/>
            <person name="Wang J."/>
            <person name="Ling H.Q."/>
            <person name="Wan P."/>
        </authorList>
    </citation>
    <scope>NUCLEOTIDE SEQUENCE</scope>
    <source>
        <strain evidence="2">cv. Jingnong 6</strain>
    </source>
</reference>